<evidence type="ECO:0000256" key="3">
    <source>
        <dbReference type="ARBA" id="ARBA00023163"/>
    </source>
</evidence>
<dbReference type="eggNOG" id="COG1309">
    <property type="taxonomic scope" value="Bacteria"/>
</dbReference>
<reference evidence="6 7" key="1">
    <citation type="submission" date="2016-10" db="EMBL/GenBank/DDBJ databases">
        <authorList>
            <person name="de Groot N.N."/>
        </authorList>
    </citation>
    <scope>NUCLEOTIDE SEQUENCE [LARGE SCALE GENOMIC DNA]</scope>
    <source>
        <strain evidence="6 7">DSM 15019</strain>
    </source>
</reference>
<dbReference type="SUPFAM" id="SSF46689">
    <property type="entry name" value="Homeodomain-like"/>
    <property type="match status" value="1"/>
</dbReference>
<evidence type="ECO:0000259" key="5">
    <source>
        <dbReference type="PROSITE" id="PS50977"/>
    </source>
</evidence>
<evidence type="ECO:0000313" key="7">
    <source>
        <dbReference type="Proteomes" id="UP000182126"/>
    </source>
</evidence>
<dbReference type="GO" id="GO:0000976">
    <property type="term" value="F:transcription cis-regulatory region binding"/>
    <property type="evidence" value="ECO:0007669"/>
    <property type="project" value="TreeGrafter"/>
</dbReference>
<feature type="DNA-binding region" description="H-T-H motif" evidence="4">
    <location>
        <begin position="37"/>
        <end position="56"/>
    </location>
</feature>
<accession>A0A1H1VAK4</accession>
<feature type="domain" description="HTH tetR-type" evidence="5">
    <location>
        <begin position="14"/>
        <end position="74"/>
    </location>
</feature>
<dbReference type="PRINTS" id="PR00455">
    <property type="entry name" value="HTHTETR"/>
</dbReference>
<dbReference type="PROSITE" id="PS01081">
    <property type="entry name" value="HTH_TETR_1"/>
    <property type="match status" value="1"/>
</dbReference>
<dbReference type="EMBL" id="LT629770">
    <property type="protein sequence ID" value="SDS81774.1"/>
    <property type="molecule type" value="Genomic_DNA"/>
</dbReference>
<dbReference type="Pfam" id="PF00440">
    <property type="entry name" value="TetR_N"/>
    <property type="match status" value="1"/>
</dbReference>
<dbReference type="InterPro" id="IPR050109">
    <property type="entry name" value="HTH-type_TetR-like_transc_reg"/>
</dbReference>
<proteinExistence type="predicted"/>
<dbReference type="InterPro" id="IPR009057">
    <property type="entry name" value="Homeodomain-like_sf"/>
</dbReference>
<evidence type="ECO:0000256" key="1">
    <source>
        <dbReference type="ARBA" id="ARBA00023015"/>
    </source>
</evidence>
<sequence>MENSAESTREQRKRRTTRALTEAARRLTTERGFAGFTVEELCADAGVSRRTFFNYFESKENAVFGFAVIDSRQEELEAAFLDREGDLLDDFVQLTVERFALFDPIEHAAELFAVIEQEPRLLRAAFEQQEKHERRDIALVARRLDTEPDAELRAEVLVHSVGALVRLCMEQLLHHHSTEPFADLITRRLRLARDLYTPAQKDH</sequence>
<dbReference type="PANTHER" id="PTHR30055">
    <property type="entry name" value="HTH-TYPE TRANSCRIPTIONAL REGULATOR RUTR"/>
    <property type="match status" value="1"/>
</dbReference>
<organism evidence="6 7">
    <name type="scientific">Microbacterium paraoxydans</name>
    <dbReference type="NCBI Taxonomy" id="199592"/>
    <lineage>
        <taxon>Bacteria</taxon>
        <taxon>Bacillati</taxon>
        <taxon>Actinomycetota</taxon>
        <taxon>Actinomycetes</taxon>
        <taxon>Micrococcales</taxon>
        <taxon>Microbacteriaceae</taxon>
        <taxon>Microbacterium</taxon>
    </lineage>
</organism>
<dbReference type="InterPro" id="IPR023772">
    <property type="entry name" value="DNA-bd_HTH_TetR-type_CS"/>
</dbReference>
<dbReference type="Gene3D" id="1.10.357.10">
    <property type="entry name" value="Tetracycline Repressor, domain 2"/>
    <property type="match status" value="1"/>
</dbReference>
<dbReference type="GO" id="GO:0003700">
    <property type="term" value="F:DNA-binding transcription factor activity"/>
    <property type="evidence" value="ECO:0007669"/>
    <property type="project" value="TreeGrafter"/>
</dbReference>
<name>A0A1H1VAK4_9MICO</name>
<dbReference type="InterPro" id="IPR001647">
    <property type="entry name" value="HTH_TetR"/>
</dbReference>
<protein>
    <submittedName>
        <fullName evidence="6">DNA-binding transcriptional regulator, AcrR family</fullName>
    </submittedName>
</protein>
<gene>
    <name evidence="6" type="ORF">SAMN04489809_2759</name>
</gene>
<dbReference type="RefSeq" id="WP_060923341.1">
    <property type="nucleotide sequence ID" value="NZ_CBDRLI010000009.1"/>
</dbReference>
<dbReference type="PANTHER" id="PTHR30055:SF234">
    <property type="entry name" value="HTH-TYPE TRANSCRIPTIONAL REGULATOR BETI"/>
    <property type="match status" value="1"/>
</dbReference>
<dbReference type="GeneID" id="36300103"/>
<evidence type="ECO:0000256" key="4">
    <source>
        <dbReference type="PROSITE-ProRule" id="PRU00335"/>
    </source>
</evidence>
<evidence type="ECO:0000256" key="2">
    <source>
        <dbReference type="ARBA" id="ARBA00023125"/>
    </source>
</evidence>
<keyword evidence="3" id="KW-0804">Transcription</keyword>
<keyword evidence="1" id="KW-0805">Transcription regulation</keyword>
<evidence type="ECO:0000313" key="6">
    <source>
        <dbReference type="EMBL" id="SDS81774.1"/>
    </source>
</evidence>
<keyword evidence="2 4" id="KW-0238">DNA-binding</keyword>
<dbReference type="Proteomes" id="UP000182126">
    <property type="component" value="Chromosome I"/>
</dbReference>
<dbReference type="AlphaFoldDB" id="A0A1H1VAK4"/>
<dbReference type="PROSITE" id="PS50977">
    <property type="entry name" value="HTH_TETR_2"/>
    <property type="match status" value="1"/>
</dbReference>